<sequence length="71" mass="8287">MKDEEIWKLSEVFNILILRQPDFVEITSDPIPDQYPELISLQEELAPIWDNTKNVKKFLQQSLGLKESKGV</sequence>
<proteinExistence type="predicted"/>
<dbReference type="STRING" id="1618563.UU12_C0012G0012"/>
<evidence type="ECO:0000313" key="1">
    <source>
        <dbReference type="EMBL" id="KKR70956.1"/>
    </source>
</evidence>
<evidence type="ECO:0000313" key="2">
    <source>
        <dbReference type="Proteomes" id="UP000034562"/>
    </source>
</evidence>
<reference evidence="1 2" key="1">
    <citation type="journal article" date="2015" name="Nature">
        <title>rRNA introns, odd ribosomes, and small enigmatic genomes across a large radiation of phyla.</title>
        <authorList>
            <person name="Brown C.T."/>
            <person name="Hug L.A."/>
            <person name="Thomas B.C."/>
            <person name="Sharon I."/>
            <person name="Castelle C.J."/>
            <person name="Singh A."/>
            <person name="Wilkins M.J."/>
            <person name="Williams K.H."/>
            <person name="Banfield J.F."/>
        </authorList>
    </citation>
    <scope>NUCLEOTIDE SEQUENCE [LARGE SCALE GENOMIC DNA]</scope>
</reference>
<organism evidence="1 2">
    <name type="scientific">Candidatus Woesebacteria bacterium GW2011_GWA2_40_7b</name>
    <dbReference type="NCBI Taxonomy" id="1618563"/>
    <lineage>
        <taxon>Bacteria</taxon>
        <taxon>Candidatus Woeseibacteriota</taxon>
    </lineage>
</organism>
<accession>A0A0G0T820</accession>
<protein>
    <submittedName>
        <fullName evidence="1">Uncharacterized protein</fullName>
    </submittedName>
</protein>
<comment type="caution">
    <text evidence="1">The sequence shown here is derived from an EMBL/GenBank/DDBJ whole genome shotgun (WGS) entry which is preliminary data.</text>
</comment>
<dbReference type="EMBL" id="LBZK01000012">
    <property type="protein sequence ID" value="KKR70956.1"/>
    <property type="molecule type" value="Genomic_DNA"/>
</dbReference>
<name>A0A0G0T820_9BACT</name>
<dbReference type="Proteomes" id="UP000034562">
    <property type="component" value="Unassembled WGS sequence"/>
</dbReference>
<gene>
    <name evidence="1" type="ORF">UU12_C0012G0012</name>
</gene>
<dbReference type="AlphaFoldDB" id="A0A0G0T820"/>